<proteinExistence type="inferred from homology"/>
<comment type="similarity">
    <text evidence="2">Belongs to the TonB family.</text>
</comment>
<organism evidence="12 13">
    <name type="scientific">Sphingobacterium litopenaei</name>
    <dbReference type="NCBI Taxonomy" id="2763500"/>
    <lineage>
        <taxon>Bacteria</taxon>
        <taxon>Pseudomonadati</taxon>
        <taxon>Bacteroidota</taxon>
        <taxon>Sphingobacteriia</taxon>
        <taxon>Sphingobacteriales</taxon>
        <taxon>Sphingobacteriaceae</taxon>
        <taxon>Sphingobacterium</taxon>
    </lineage>
</organism>
<evidence type="ECO:0000256" key="1">
    <source>
        <dbReference type="ARBA" id="ARBA00004383"/>
    </source>
</evidence>
<dbReference type="Pfam" id="PF03544">
    <property type="entry name" value="TonB_C"/>
    <property type="match status" value="2"/>
</dbReference>
<feature type="transmembrane region" description="Helical" evidence="10">
    <location>
        <begin position="95"/>
        <end position="114"/>
    </location>
</feature>
<feature type="domain" description="TonB C-terminal" evidence="11">
    <location>
        <begin position="454"/>
        <end position="550"/>
    </location>
</feature>
<keyword evidence="9 10" id="KW-0472">Membrane</keyword>
<protein>
    <submittedName>
        <fullName evidence="12">TonB family protein</fullName>
    </submittedName>
</protein>
<accession>A0ABR7YGI5</accession>
<keyword evidence="6 10" id="KW-0812">Transmembrane</keyword>
<feature type="transmembrane region" description="Helical" evidence="10">
    <location>
        <begin position="6"/>
        <end position="22"/>
    </location>
</feature>
<evidence type="ECO:0000256" key="3">
    <source>
        <dbReference type="ARBA" id="ARBA00022448"/>
    </source>
</evidence>
<feature type="transmembrane region" description="Helical" evidence="10">
    <location>
        <begin position="34"/>
        <end position="52"/>
    </location>
</feature>
<evidence type="ECO:0000256" key="9">
    <source>
        <dbReference type="ARBA" id="ARBA00023136"/>
    </source>
</evidence>
<gene>
    <name evidence="12" type="ORF">H8B04_12530</name>
</gene>
<evidence type="ECO:0000256" key="2">
    <source>
        <dbReference type="ARBA" id="ARBA00006555"/>
    </source>
</evidence>
<evidence type="ECO:0000259" key="11">
    <source>
        <dbReference type="PROSITE" id="PS52015"/>
    </source>
</evidence>
<dbReference type="InterPro" id="IPR037682">
    <property type="entry name" value="TonB_C"/>
</dbReference>
<evidence type="ECO:0000313" key="13">
    <source>
        <dbReference type="Proteomes" id="UP000651271"/>
    </source>
</evidence>
<dbReference type="InterPro" id="IPR008756">
    <property type="entry name" value="Peptidase_M56"/>
</dbReference>
<evidence type="ECO:0000256" key="4">
    <source>
        <dbReference type="ARBA" id="ARBA00022475"/>
    </source>
</evidence>
<evidence type="ECO:0000256" key="8">
    <source>
        <dbReference type="ARBA" id="ARBA00022989"/>
    </source>
</evidence>
<name>A0ABR7YGI5_9SPHI</name>
<evidence type="ECO:0000256" key="7">
    <source>
        <dbReference type="ARBA" id="ARBA00022927"/>
    </source>
</evidence>
<keyword evidence="4" id="KW-1003">Cell membrane</keyword>
<keyword evidence="5" id="KW-0997">Cell inner membrane</keyword>
<dbReference type="Pfam" id="PF05569">
    <property type="entry name" value="Peptidase_M56"/>
    <property type="match status" value="1"/>
</dbReference>
<dbReference type="PROSITE" id="PS52015">
    <property type="entry name" value="TONB_CTD"/>
    <property type="match status" value="2"/>
</dbReference>
<dbReference type="EMBL" id="JACOIJ010000026">
    <property type="protein sequence ID" value="MBD1430381.1"/>
    <property type="molecule type" value="Genomic_DNA"/>
</dbReference>
<keyword evidence="8 10" id="KW-1133">Transmembrane helix</keyword>
<dbReference type="PANTHER" id="PTHR33446">
    <property type="entry name" value="PROTEIN TONB-RELATED"/>
    <property type="match status" value="1"/>
</dbReference>
<dbReference type="SUPFAM" id="SSF74653">
    <property type="entry name" value="TolA/TonB C-terminal domain"/>
    <property type="match status" value="2"/>
</dbReference>
<keyword evidence="7" id="KW-0653">Protein transport</keyword>
<evidence type="ECO:0000256" key="5">
    <source>
        <dbReference type="ARBA" id="ARBA00022519"/>
    </source>
</evidence>
<comment type="caution">
    <text evidence="12">The sequence shown here is derived from an EMBL/GenBank/DDBJ whole genome shotgun (WGS) entry which is preliminary data.</text>
</comment>
<comment type="subcellular location">
    <subcellularLocation>
        <location evidence="1">Cell inner membrane</location>
        <topology evidence="1">Single-pass membrane protein</topology>
        <orientation evidence="1">Periplasmic side</orientation>
    </subcellularLocation>
</comment>
<dbReference type="RefSeq" id="WP_223815414.1">
    <property type="nucleotide sequence ID" value="NZ_JACOIJ010000026.1"/>
</dbReference>
<dbReference type="Gene3D" id="3.30.1150.10">
    <property type="match status" value="2"/>
</dbReference>
<keyword evidence="13" id="KW-1185">Reference proteome</keyword>
<dbReference type="Proteomes" id="UP000651271">
    <property type="component" value="Unassembled WGS sequence"/>
</dbReference>
<feature type="domain" description="TonB C-terminal" evidence="11">
    <location>
        <begin position="590"/>
        <end position="682"/>
    </location>
</feature>
<evidence type="ECO:0000256" key="6">
    <source>
        <dbReference type="ARBA" id="ARBA00022692"/>
    </source>
</evidence>
<dbReference type="InterPro" id="IPR006260">
    <property type="entry name" value="TonB/TolA_C"/>
</dbReference>
<sequence>MVIYLLLVNIAVIISYSLYYFSFRKLTFFQWNRVYLLSTAFFALLIPVGLFIDLSTFFEDDIIIPMVNVHEFIDIPIVVYAQQNSSLYLVDMLKWIYIVGLITSFSIIFWRLWYVRKMFQTDAPFLGFSFFNKMFLGKEVKSYKSIERHEEIHIEQGHSYDILFMELFKALNWFNPVVYHLSKEIKFQHECIADELSTEDKVAYAELLVAHALQVPQNVLVHEFSNQSFLKKRIMMLFKNKSSKNKRFLYLGIIPAVLVVGISTIVFNTSRAKSVVAKVESKMEDVKLPISNPAVINKVMTANLEDEVKVFGDTVAAPKDPQAFIEWCKNRLKEENLLEKEGNSIFHMNFTVESTGKLADLVVTNKNKKPLPEAEKVFADIPNWQPAVKNGKAISSQAYFLLGVNEEGKVLLSSNTDRVVLSQEEKEEIRKKAIEGIEDDAVFQQTEISPEPPGGMAAYRKWIGDNYQYPQSAIDAGVNGTVHVSFIVEKDGSLSDIKFVRDVGHGTGEAAIELIKTSKKWSPGIQNGKVVRFAYLLPIRLDVTNMGEVKESFQDTIHDKSGGKIVFLANTRSNKSSNFTAVEIIPEPPGGMTAYRKWIGDNYKYSQAAIDAEVKGTIQVTFVVEKDGSLSDLKVVRDLGHGTGNAAIAVLKTSKRWSPGIQNGKTVRVAYSLPIRLDLTKS</sequence>
<reference evidence="12 13" key="1">
    <citation type="submission" date="2020-08" db="EMBL/GenBank/DDBJ databases">
        <title>Sphingobacterium sp. DN04309 isolated from aquaculture water.</title>
        <authorList>
            <person name="Zhang M."/>
        </authorList>
    </citation>
    <scope>NUCLEOTIDE SEQUENCE [LARGE SCALE GENOMIC DNA]</scope>
    <source>
        <strain evidence="12 13">DN04309</strain>
    </source>
</reference>
<evidence type="ECO:0000256" key="10">
    <source>
        <dbReference type="SAM" id="Phobius"/>
    </source>
</evidence>
<feature type="transmembrane region" description="Helical" evidence="10">
    <location>
        <begin position="248"/>
        <end position="267"/>
    </location>
</feature>
<keyword evidence="3" id="KW-0813">Transport</keyword>
<evidence type="ECO:0000313" key="12">
    <source>
        <dbReference type="EMBL" id="MBD1430381.1"/>
    </source>
</evidence>
<dbReference type="InterPro" id="IPR051045">
    <property type="entry name" value="TonB-dependent_transducer"/>
</dbReference>
<dbReference type="NCBIfam" id="TIGR01352">
    <property type="entry name" value="tonB_Cterm"/>
    <property type="match status" value="1"/>
</dbReference>
<dbReference type="PANTHER" id="PTHR33446:SF2">
    <property type="entry name" value="PROTEIN TONB"/>
    <property type="match status" value="1"/>
</dbReference>